<sequence>MSQRKNVYFNASMDEELMALLEEQIELGKRGNRGFKQAVYATIETKMNASNHGVGHITASTIINHCKVLKKNFAQATELLNASGFGFDVSTKRVIAKDDVWIAWLQGHPDAVSWRGKTIDYDKLSLVFGKDVATGQFERPSTYVGSPNPTTSVGGANTQVSGSIPVGLNDCFDNLRMNGSEGSSKKRARAKDPKDIDTYIAAVHRNSERITSAITEVAESIRHPKKRVSNDVVKELDQIADLRDLDAEIAHEWLTIHADMATIFLSAEDKSAWIRRHLPRIRSDNYTVI</sequence>
<gene>
    <name evidence="1" type="ORF">MRB53_034703</name>
</gene>
<name>A0ACC2K2G8_PERAE</name>
<organism evidence="1 2">
    <name type="scientific">Persea americana</name>
    <name type="common">Avocado</name>
    <dbReference type="NCBI Taxonomy" id="3435"/>
    <lineage>
        <taxon>Eukaryota</taxon>
        <taxon>Viridiplantae</taxon>
        <taxon>Streptophyta</taxon>
        <taxon>Embryophyta</taxon>
        <taxon>Tracheophyta</taxon>
        <taxon>Spermatophyta</taxon>
        <taxon>Magnoliopsida</taxon>
        <taxon>Magnoliidae</taxon>
        <taxon>Laurales</taxon>
        <taxon>Lauraceae</taxon>
        <taxon>Persea</taxon>
    </lineage>
</organism>
<accession>A0ACC2K2G8</accession>
<evidence type="ECO:0000313" key="2">
    <source>
        <dbReference type="Proteomes" id="UP001234297"/>
    </source>
</evidence>
<dbReference type="Proteomes" id="UP001234297">
    <property type="component" value="Chromosome 12"/>
</dbReference>
<reference evidence="1 2" key="1">
    <citation type="journal article" date="2022" name="Hortic Res">
        <title>A haplotype resolved chromosomal level avocado genome allows analysis of novel avocado genes.</title>
        <authorList>
            <person name="Nath O."/>
            <person name="Fletcher S.J."/>
            <person name="Hayward A."/>
            <person name="Shaw L.M."/>
            <person name="Masouleh A.K."/>
            <person name="Furtado A."/>
            <person name="Henry R.J."/>
            <person name="Mitter N."/>
        </authorList>
    </citation>
    <scope>NUCLEOTIDE SEQUENCE [LARGE SCALE GENOMIC DNA]</scope>
    <source>
        <strain evidence="2">cv. Hass</strain>
    </source>
</reference>
<proteinExistence type="predicted"/>
<keyword evidence="2" id="KW-1185">Reference proteome</keyword>
<dbReference type="EMBL" id="CM056820">
    <property type="protein sequence ID" value="KAJ8615331.1"/>
    <property type="molecule type" value="Genomic_DNA"/>
</dbReference>
<evidence type="ECO:0000313" key="1">
    <source>
        <dbReference type="EMBL" id="KAJ8615331.1"/>
    </source>
</evidence>
<comment type="caution">
    <text evidence="1">The sequence shown here is derived from an EMBL/GenBank/DDBJ whole genome shotgun (WGS) entry which is preliminary data.</text>
</comment>
<protein>
    <submittedName>
        <fullName evidence="1">Uncharacterized protein</fullName>
    </submittedName>
</protein>